<sequence>MRVEPYGIDSVVHVVKRGARGMPITRDIADKKRFARLLYYLNDSYRCETWERDIKGLKAFERPAHWPARNKIVEILAWVLMPNHFHLLFREIKEGGISSFMQRIGVSMSMHFNEKYKETGSLFQGPYKSRTIDRDDYLLYVAPYIMAKNTFELYPGGFARATRSFDDAWKWATEKYQFSSLPDYATGASSPIIESNFLDMFGSAKQFRSLSRDMVLGKAGQRIIELSEM</sequence>
<dbReference type="EMBL" id="MFKT01000013">
    <property type="protein sequence ID" value="OGG53357.1"/>
    <property type="molecule type" value="Genomic_DNA"/>
</dbReference>
<dbReference type="GO" id="GO:0006313">
    <property type="term" value="P:DNA transposition"/>
    <property type="evidence" value="ECO:0007669"/>
    <property type="project" value="InterPro"/>
</dbReference>
<accession>A0A1F6CW74</accession>
<dbReference type="SUPFAM" id="SSF143422">
    <property type="entry name" value="Transposase IS200-like"/>
    <property type="match status" value="1"/>
</dbReference>
<dbReference type="SMART" id="SM01321">
    <property type="entry name" value="Y1_Tnp"/>
    <property type="match status" value="1"/>
</dbReference>
<dbReference type="Pfam" id="PF01797">
    <property type="entry name" value="Y1_Tnp"/>
    <property type="match status" value="1"/>
</dbReference>
<dbReference type="GO" id="GO:0003677">
    <property type="term" value="F:DNA binding"/>
    <property type="evidence" value="ECO:0007669"/>
    <property type="project" value="InterPro"/>
</dbReference>
<proteinExistence type="predicted"/>
<evidence type="ECO:0000313" key="3">
    <source>
        <dbReference type="Proteomes" id="UP000176863"/>
    </source>
</evidence>
<evidence type="ECO:0000313" key="2">
    <source>
        <dbReference type="EMBL" id="OGG53357.1"/>
    </source>
</evidence>
<organism evidence="2 3">
    <name type="scientific">Candidatus Kaiserbacteria bacterium RIFCSPHIGHO2_01_FULL_53_29</name>
    <dbReference type="NCBI Taxonomy" id="1798480"/>
    <lineage>
        <taxon>Bacteria</taxon>
        <taxon>Candidatus Kaiseribacteriota</taxon>
    </lineage>
</organism>
<name>A0A1F6CW74_9BACT</name>
<dbReference type="InterPro" id="IPR036515">
    <property type="entry name" value="Transposase_17_sf"/>
</dbReference>
<dbReference type="GO" id="GO:0004803">
    <property type="term" value="F:transposase activity"/>
    <property type="evidence" value="ECO:0007669"/>
    <property type="project" value="InterPro"/>
</dbReference>
<dbReference type="Proteomes" id="UP000176863">
    <property type="component" value="Unassembled WGS sequence"/>
</dbReference>
<dbReference type="PANTHER" id="PTHR34322:SF2">
    <property type="entry name" value="TRANSPOSASE IS200-LIKE DOMAIN-CONTAINING PROTEIN"/>
    <property type="match status" value="1"/>
</dbReference>
<dbReference type="Gene3D" id="3.30.70.1290">
    <property type="entry name" value="Transposase IS200-like"/>
    <property type="match status" value="1"/>
</dbReference>
<dbReference type="InterPro" id="IPR002686">
    <property type="entry name" value="Transposase_17"/>
</dbReference>
<protein>
    <recommendedName>
        <fullName evidence="1">Transposase IS200-like domain-containing protein</fullName>
    </recommendedName>
</protein>
<comment type="caution">
    <text evidence="2">The sequence shown here is derived from an EMBL/GenBank/DDBJ whole genome shotgun (WGS) entry which is preliminary data.</text>
</comment>
<feature type="domain" description="Transposase IS200-like" evidence="1">
    <location>
        <begin position="7"/>
        <end position="148"/>
    </location>
</feature>
<dbReference type="AlphaFoldDB" id="A0A1F6CW74"/>
<gene>
    <name evidence="2" type="ORF">A2851_00050</name>
</gene>
<reference evidence="2 3" key="1">
    <citation type="journal article" date="2016" name="Nat. Commun.">
        <title>Thousands of microbial genomes shed light on interconnected biogeochemical processes in an aquifer system.</title>
        <authorList>
            <person name="Anantharaman K."/>
            <person name="Brown C.T."/>
            <person name="Hug L.A."/>
            <person name="Sharon I."/>
            <person name="Castelle C.J."/>
            <person name="Probst A.J."/>
            <person name="Thomas B.C."/>
            <person name="Singh A."/>
            <person name="Wilkins M.J."/>
            <person name="Karaoz U."/>
            <person name="Brodie E.L."/>
            <person name="Williams K.H."/>
            <person name="Hubbard S.S."/>
            <person name="Banfield J.F."/>
        </authorList>
    </citation>
    <scope>NUCLEOTIDE SEQUENCE [LARGE SCALE GENOMIC DNA]</scope>
</reference>
<evidence type="ECO:0000259" key="1">
    <source>
        <dbReference type="SMART" id="SM01321"/>
    </source>
</evidence>
<dbReference type="PANTHER" id="PTHR34322">
    <property type="entry name" value="TRANSPOSASE, Y1_TNP DOMAIN-CONTAINING"/>
    <property type="match status" value="1"/>
</dbReference>
<dbReference type="STRING" id="1798480.A2851_00050"/>